<feature type="transmembrane region" description="Helical" evidence="7">
    <location>
        <begin position="63"/>
        <end position="81"/>
    </location>
</feature>
<reference evidence="9" key="1">
    <citation type="submission" date="2020-12" db="EMBL/GenBank/DDBJ databases">
        <title>Desulfobium dissulfuricans gen. nov., sp. nov., a novel mesophilic, sulfate-reducing bacterium isolated from a deep-sea hydrothermal vent.</title>
        <authorList>
            <person name="Hashimoto Y."/>
            <person name="Tame A."/>
            <person name="Sawayama S."/>
            <person name="Miyazaki J."/>
            <person name="Takai K."/>
            <person name="Nakagawa S."/>
        </authorList>
    </citation>
    <scope>NUCLEOTIDE SEQUENCE</scope>
    <source>
        <strain evidence="9">GF1</strain>
    </source>
</reference>
<dbReference type="GO" id="GO:0005886">
    <property type="term" value="C:plasma membrane"/>
    <property type="evidence" value="ECO:0007669"/>
    <property type="project" value="UniProtKB-SubCell"/>
</dbReference>
<feature type="transmembrane region" description="Helical" evidence="7">
    <location>
        <begin position="32"/>
        <end position="51"/>
    </location>
</feature>
<comment type="subcellular location">
    <subcellularLocation>
        <location evidence="1">Cell inner membrane</location>
        <topology evidence="1">Multi-pass membrane protein</topology>
    </subcellularLocation>
</comment>
<dbReference type="PANTHER" id="PTHR33362:SF5">
    <property type="entry name" value="C4-DICARBOXYLATE TRAP TRANSPORTER LARGE PERMEASE PROTEIN DCTM"/>
    <property type="match status" value="1"/>
</dbReference>
<feature type="transmembrane region" description="Helical" evidence="7">
    <location>
        <begin position="405"/>
        <end position="429"/>
    </location>
</feature>
<feature type="transmembrane region" description="Helical" evidence="7">
    <location>
        <begin position="287"/>
        <end position="310"/>
    </location>
</feature>
<feature type="transmembrane region" description="Helical" evidence="7">
    <location>
        <begin position="7"/>
        <end position="26"/>
    </location>
</feature>
<sequence length="436" mass="46776">MDAGIGLMSLVVFGILFLTLGIGIWIGMSLFIVGGLGLFFFSSLPAGYNMASSVWATVEKWEYVALPMFILMGEILYRSGISEKLFRALVPWLYRLPGGLLLMNIISCTLFAAVSGSSAATTATVGRITLAELDKLGYDRRIAMGSLAGAGTLGFLIPPSLIMIVYAILAEVSVGKMFMAGILPGLLLSSIYAAYIIFQGLRHPEIAPQGDAVYTWGDRLAGLKDLAPTLILIVLVLGSIYAGVATPTEAAAIGVFGATVFAFVNRRMNAKILMECLMGAVKTNAMIMLIVMGAGFLSRSMGFLGIPAAITQAILDLHLSPYTLMVLLGCVYIVLGCLLDGFSIVVMTLPIALPMVTAAGFDPIWFGIYLILMVELSQITPPVGFNLFVIQGLTREPITRVARHAFPFFILMVITTAIITLFPQIALYLPNLMISK</sequence>
<dbReference type="InterPro" id="IPR004681">
    <property type="entry name" value="TRAP_DctM"/>
</dbReference>
<dbReference type="EMBL" id="AP024233">
    <property type="protein sequence ID" value="BCO08073.1"/>
    <property type="molecule type" value="Genomic_DNA"/>
</dbReference>
<feature type="domain" description="TRAP C4-dicarboxylate transport system permease DctM subunit" evidence="8">
    <location>
        <begin position="13"/>
        <end position="425"/>
    </location>
</feature>
<keyword evidence="4 7" id="KW-0812">Transmembrane</keyword>
<feature type="transmembrane region" description="Helical" evidence="7">
    <location>
        <begin position="175"/>
        <end position="198"/>
    </location>
</feature>
<evidence type="ECO:0000259" key="8">
    <source>
        <dbReference type="Pfam" id="PF06808"/>
    </source>
</evidence>
<evidence type="ECO:0000256" key="4">
    <source>
        <dbReference type="ARBA" id="ARBA00022692"/>
    </source>
</evidence>
<dbReference type="PIRSF" id="PIRSF006066">
    <property type="entry name" value="HI0050"/>
    <property type="match status" value="1"/>
</dbReference>
<dbReference type="Proteomes" id="UP001063350">
    <property type="component" value="Chromosome"/>
</dbReference>
<proteinExistence type="predicted"/>
<dbReference type="KEGG" id="ddu:GF1_04490"/>
<feature type="transmembrane region" description="Helical" evidence="7">
    <location>
        <begin position="364"/>
        <end position="385"/>
    </location>
</feature>
<name>A0A915TYE9_9BACT</name>
<gene>
    <name evidence="9" type="ORF">GF1_04490</name>
</gene>
<evidence type="ECO:0000256" key="1">
    <source>
        <dbReference type="ARBA" id="ARBA00004429"/>
    </source>
</evidence>
<evidence type="ECO:0000313" key="10">
    <source>
        <dbReference type="Proteomes" id="UP001063350"/>
    </source>
</evidence>
<evidence type="ECO:0000256" key="5">
    <source>
        <dbReference type="ARBA" id="ARBA00022989"/>
    </source>
</evidence>
<keyword evidence="3" id="KW-0997">Cell inner membrane</keyword>
<feature type="transmembrane region" description="Helical" evidence="7">
    <location>
        <begin position="226"/>
        <end position="244"/>
    </location>
</feature>
<keyword evidence="10" id="KW-1185">Reference proteome</keyword>
<evidence type="ECO:0000313" key="9">
    <source>
        <dbReference type="EMBL" id="BCO08073.1"/>
    </source>
</evidence>
<accession>A0A915TYE9</accession>
<keyword evidence="5 7" id="KW-1133">Transmembrane helix</keyword>
<feature type="transmembrane region" description="Helical" evidence="7">
    <location>
        <begin position="101"/>
        <end position="126"/>
    </location>
</feature>
<dbReference type="GO" id="GO:0022857">
    <property type="term" value="F:transmembrane transporter activity"/>
    <property type="evidence" value="ECO:0007669"/>
    <property type="project" value="TreeGrafter"/>
</dbReference>
<organism evidence="9 10">
    <name type="scientific">Desulfolithobacter dissulfuricans</name>
    <dbReference type="NCBI Taxonomy" id="2795293"/>
    <lineage>
        <taxon>Bacteria</taxon>
        <taxon>Pseudomonadati</taxon>
        <taxon>Thermodesulfobacteriota</taxon>
        <taxon>Desulfobulbia</taxon>
        <taxon>Desulfobulbales</taxon>
        <taxon>Desulfobulbaceae</taxon>
        <taxon>Desulfolithobacter</taxon>
    </lineage>
</organism>
<dbReference type="InterPro" id="IPR010656">
    <property type="entry name" value="DctM"/>
</dbReference>
<dbReference type="AlphaFoldDB" id="A0A915TYE9"/>
<dbReference type="RefSeq" id="WP_267928002.1">
    <property type="nucleotide sequence ID" value="NZ_AP024233.1"/>
</dbReference>
<evidence type="ECO:0000256" key="7">
    <source>
        <dbReference type="SAM" id="Phobius"/>
    </source>
</evidence>
<evidence type="ECO:0000256" key="6">
    <source>
        <dbReference type="ARBA" id="ARBA00023136"/>
    </source>
</evidence>
<protein>
    <submittedName>
        <fullName evidence="9">C4-dicarboxylate ABC transporter permease</fullName>
    </submittedName>
</protein>
<dbReference type="NCBIfam" id="TIGR00786">
    <property type="entry name" value="dctM"/>
    <property type="match status" value="1"/>
</dbReference>
<dbReference type="PANTHER" id="PTHR33362">
    <property type="entry name" value="SIALIC ACID TRAP TRANSPORTER PERMEASE PROTEIN SIAT-RELATED"/>
    <property type="match status" value="1"/>
</dbReference>
<evidence type="ECO:0000256" key="3">
    <source>
        <dbReference type="ARBA" id="ARBA00022519"/>
    </source>
</evidence>
<feature type="transmembrane region" description="Helical" evidence="7">
    <location>
        <begin position="322"/>
        <end position="352"/>
    </location>
</feature>
<keyword evidence="6 7" id="KW-0472">Membrane</keyword>
<keyword evidence="2" id="KW-1003">Cell membrane</keyword>
<dbReference type="Pfam" id="PF06808">
    <property type="entry name" value="DctM"/>
    <property type="match status" value="1"/>
</dbReference>
<evidence type="ECO:0000256" key="2">
    <source>
        <dbReference type="ARBA" id="ARBA00022475"/>
    </source>
</evidence>
<feature type="transmembrane region" description="Helical" evidence="7">
    <location>
        <begin position="147"/>
        <end position="169"/>
    </location>
</feature>